<evidence type="ECO:0000313" key="2">
    <source>
        <dbReference type="EMBL" id="EFE50831.1"/>
    </source>
</evidence>
<dbReference type="EMBL" id="ADBF01000009">
    <property type="protein sequence ID" value="EFE50831.1"/>
    <property type="molecule type" value="Genomic_DNA"/>
</dbReference>
<sequence length="52" mass="5844">MILSNGFFNKWNRKTTGQPAAAAYKINQPALTDCSHPNPNIKPKHHEGRLKT</sequence>
<feature type="region of interest" description="Disordered" evidence="1">
    <location>
        <begin position="30"/>
        <end position="52"/>
    </location>
</feature>
<comment type="caution">
    <text evidence="2">The sequence shown here is derived from an EMBL/GenBank/DDBJ whole genome shotgun (WGS) entry which is preliminary data.</text>
</comment>
<evidence type="ECO:0000256" key="1">
    <source>
        <dbReference type="SAM" id="MobiDB-lite"/>
    </source>
</evidence>
<accession>D4DMS6</accession>
<gene>
    <name evidence="2" type="ORF">NEIELOOT_00350</name>
</gene>
<protein>
    <submittedName>
        <fullName evidence="2">Uncharacterized protein</fullName>
    </submittedName>
</protein>
<feature type="compositionally biased region" description="Basic residues" evidence="1">
    <location>
        <begin position="42"/>
        <end position="52"/>
    </location>
</feature>
<name>D4DMS6_NEIEG</name>
<dbReference type="AlphaFoldDB" id="D4DMS6"/>
<organism evidence="2 3">
    <name type="scientific">Neisseria elongata subsp. glycolytica ATCC 29315</name>
    <dbReference type="NCBI Taxonomy" id="546263"/>
    <lineage>
        <taxon>Bacteria</taxon>
        <taxon>Pseudomonadati</taxon>
        <taxon>Pseudomonadota</taxon>
        <taxon>Betaproteobacteria</taxon>
        <taxon>Neisseriales</taxon>
        <taxon>Neisseriaceae</taxon>
        <taxon>Neisseria</taxon>
    </lineage>
</organism>
<proteinExistence type="predicted"/>
<dbReference type="Proteomes" id="UP000005536">
    <property type="component" value="Unassembled WGS sequence"/>
</dbReference>
<evidence type="ECO:0000313" key="3">
    <source>
        <dbReference type="Proteomes" id="UP000005536"/>
    </source>
</evidence>
<reference evidence="2 3" key="1">
    <citation type="submission" date="2010-02" db="EMBL/GenBank/DDBJ databases">
        <authorList>
            <person name="Weinstock G."/>
            <person name="Sodergren E."/>
            <person name="Clifton S."/>
            <person name="Fulton L."/>
            <person name="Fulton B."/>
            <person name="Courtney L."/>
            <person name="Fronick C."/>
            <person name="Harrison M."/>
            <person name="Strong C."/>
            <person name="Farmer C."/>
            <person name="Delahaunty K."/>
            <person name="Markovic C."/>
            <person name="Hall O."/>
            <person name="Minx P."/>
            <person name="Tomlinson C."/>
            <person name="Mitreva M."/>
            <person name="Nelson J."/>
            <person name="Hou S."/>
            <person name="Wollam A."/>
            <person name="Pepin K.H."/>
            <person name="Johnson M."/>
            <person name="Bhonagiri V."/>
            <person name="Zhang X."/>
            <person name="Suruliraj S."/>
            <person name="Warren W."/>
            <person name="Chinwalla A."/>
            <person name="Mardis E.R."/>
            <person name="Wilson R.K."/>
        </authorList>
    </citation>
    <scope>NUCLEOTIDE SEQUENCE [LARGE SCALE GENOMIC DNA]</scope>
    <source>
        <strain evidence="2 3">ATCC 29315</strain>
    </source>
</reference>